<proteinExistence type="predicted"/>
<dbReference type="Proteomes" id="UP000050497">
    <property type="component" value="Unassembled WGS sequence"/>
</dbReference>
<dbReference type="AlphaFoldDB" id="A0A0P7X2M7"/>
<dbReference type="PANTHER" id="PTHR43757">
    <property type="entry name" value="AMINOMETHYLTRANSFERASE"/>
    <property type="match status" value="1"/>
</dbReference>
<dbReference type="Proteomes" id="UP000182800">
    <property type="component" value="Unassembled WGS sequence"/>
</dbReference>
<dbReference type="SUPFAM" id="SSF103025">
    <property type="entry name" value="Folate-binding domain"/>
    <property type="match status" value="1"/>
</dbReference>
<dbReference type="PANTHER" id="PTHR43757:SF2">
    <property type="entry name" value="AMINOMETHYLTRANSFERASE, MITOCHONDRIAL"/>
    <property type="match status" value="1"/>
</dbReference>
<evidence type="ECO:0000313" key="3">
    <source>
        <dbReference type="EMBL" id="KPQ08926.1"/>
    </source>
</evidence>
<evidence type="ECO:0000259" key="1">
    <source>
        <dbReference type="Pfam" id="PF01571"/>
    </source>
</evidence>
<protein>
    <submittedName>
        <fullName evidence="3">Aminomethyltransferase</fullName>
        <ecNumber evidence="3">2.1.2.10</ecNumber>
    </submittedName>
</protein>
<dbReference type="Pfam" id="PF08669">
    <property type="entry name" value="GCV_T_C"/>
    <property type="match status" value="1"/>
</dbReference>
<dbReference type="InterPro" id="IPR028896">
    <property type="entry name" value="GcvT/YgfZ/DmdA"/>
</dbReference>
<keyword evidence="3" id="KW-0489">Methyltransferase</keyword>
<dbReference type="GO" id="GO:0032259">
    <property type="term" value="P:methylation"/>
    <property type="evidence" value="ECO:0007669"/>
    <property type="project" value="UniProtKB-KW"/>
</dbReference>
<dbReference type="InterPro" id="IPR029043">
    <property type="entry name" value="GcvT/YgfZ_C"/>
</dbReference>
<dbReference type="InterPro" id="IPR027266">
    <property type="entry name" value="TrmE/GcvT-like"/>
</dbReference>
<dbReference type="GO" id="GO:0008168">
    <property type="term" value="F:methyltransferase activity"/>
    <property type="evidence" value="ECO:0007669"/>
    <property type="project" value="UniProtKB-KW"/>
</dbReference>
<dbReference type="PATRIC" id="fig|1653334.4.peg.1299"/>
<reference evidence="3 5" key="1">
    <citation type="submission" date="2015-09" db="EMBL/GenBank/DDBJ databases">
        <title>Identification and resolution of microdiversity through metagenomic sequencing of parallel consortia.</title>
        <authorList>
            <person name="Nelson W.C."/>
            <person name="Romine M.F."/>
            <person name="Lindemann S.R."/>
        </authorList>
    </citation>
    <scope>NUCLEOTIDE SEQUENCE [LARGE SCALE GENOMIC DNA]</scope>
    <source>
        <strain evidence="3">HL-109</strain>
    </source>
</reference>
<feature type="domain" description="GCVT N-terminal" evidence="1">
    <location>
        <begin position="94"/>
        <end position="333"/>
    </location>
</feature>
<evidence type="ECO:0000313" key="5">
    <source>
        <dbReference type="Proteomes" id="UP000050497"/>
    </source>
</evidence>
<dbReference type="RefSeq" id="WP_238947166.1">
    <property type="nucleotide sequence ID" value="NZ_FMBM01000002.1"/>
</dbReference>
<name>A0A0P7X2M7_9HYPH</name>
<dbReference type="InterPro" id="IPR006222">
    <property type="entry name" value="GCVT_N"/>
</dbReference>
<gene>
    <name evidence="3" type="primary">gcvT-2</name>
    <name evidence="4" type="ORF">GA0071312_1956</name>
    <name evidence="3" type="ORF">HLUCCO17_16685</name>
</gene>
<dbReference type="Gene3D" id="3.30.1360.120">
    <property type="entry name" value="Probable tRNA modification gtpase trme, domain 1"/>
    <property type="match status" value="1"/>
</dbReference>
<dbReference type="GO" id="GO:0005829">
    <property type="term" value="C:cytosol"/>
    <property type="evidence" value="ECO:0007669"/>
    <property type="project" value="TreeGrafter"/>
</dbReference>
<dbReference type="EC" id="2.1.2.10" evidence="3"/>
<feature type="domain" description="Aminomethyltransferase C-terminal" evidence="2">
    <location>
        <begin position="390"/>
        <end position="450"/>
    </location>
</feature>
<dbReference type="EMBL" id="FMBM01000002">
    <property type="protein sequence ID" value="SCC81026.1"/>
    <property type="molecule type" value="Genomic_DNA"/>
</dbReference>
<keyword evidence="6" id="KW-1185">Reference proteome</keyword>
<comment type="caution">
    <text evidence="3">The sequence shown here is derived from an EMBL/GenBank/DDBJ whole genome shotgun (WGS) entry which is preliminary data.</text>
</comment>
<dbReference type="STRING" id="1653334.GA0071312_1956"/>
<evidence type="ECO:0000313" key="6">
    <source>
        <dbReference type="Proteomes" id="UP000182800"/>
    </source>
</evidence>
<evidence type="ECO:0000313" key="4">
    <source>
        <dbReference type="EMBL" id="SCC81026.1"/>
    </source>
</evidence>
<keyword evidence="3" id="KW-0808">Transferase</keyword>
<reference evidence="4 6" key="2">
    <citation type="submission" date="2016-08" db="EMBL/GenBank/DDBJ databases">
        <authorList>
            <person name="Varghese N."/>
            <person name="Submissions Spin"/>
        </authorList>
    </citation>
    <scope>NUCLEOTIDE SEQUENCE [LARGE SCALE GENOMIC DNA]</scope>
    <source>
        <strain evidence="4 6">HL-109</strain>
    </source>
</reference>
<dbReference type="InterPro" id="IPR013977">
    <property type="entry name" value="GcvT_C"/>
</dbReference>
<dbReference type="Pfam" id="PF01571">
    <property type="entry name" value="GCV_T"/>
    <property type="match status" value="1"/>
</dbReference>
<dbReference type="GO" id="GO:0004047">
    <property type="term" value="F:aminomethyltransferase activity"/>
    <property type="evidence" value="ECO:0007669"/>
    <property type="project" value="UniProtKB-EC"/>
</dbReference>
<organism evidence="3 5">
    <name type="scientific">Saliniramus fredricksonii</name>
    <dbReference type="NCBI Taxonomy" id="1653334"/>
    <lineage>
        <taxon>Bacteria</taxon>
        <taxon>Pseudomonadati</taxon>
        <taxon>Pseudomonadota</taxon>
        <taxon>Alphaproteobacteria</taxon>
        <taxon>Hyphomicrobiales</taxon>
        <taxon>Salinarimonadaceae</taxon>
        <taxon>Saliniramus</taxon>
    </lineage>
</organism>
<dbReference type="SUPFAM" id="SSF101790">
    <property type="entry name" value="Aminomethyltransferase beta-barrel domain"/>
    <property type="match status" value="1"/>
</dbReference>
<dbReference type="EMBL" id="LJSX01000038">
    <property type="protein sequence ID" value="KPQ08926.1"/>
    <property type="molecule type" value="Genomic_DNA"/>
</dbReference>
<accession>A0A0P7X2M7</accession>
<sequence length="472" mass="52419">MATEHATESTGLEQPVTQGAAIEGFEPTDAHIPTLMRNVAGHCESVDQSDRRVPINLRQSGPTPVQMLISTRVRKSPYWHLSVEAGCWRATVYNRMYHPRGYTRPDDGGAMAEYDALINHVTMWNVAVERQIQVKGPDAEAFVNYVITRDATKIQPMKGKYVILCNEDGGILNDPVLLRIAEDEFWFSISDSDLELWMRGVNIGKGFDVTIAEIDVSPVQIQGPKSEDLMADLFGDAVRDLPFYGLMEGKVAGCDVIVSQTGFTGEKGYEIYLRDATLHAEKMWDAVLAAGEKHQLMVIAPAHHRRIAAGILSWGQDIDQETLPFQCNLAYQVPRLKTADYIGKAKLEAVRDELEAGRYPFRNIMVGMKLGGKPITDYAPDFWLVSGPQGGEPIGYVTSPWYSPELGVNIALAWVPVEYKELGTPLNVWLPDEYAETPGIAVAAEVCDIPFRPSVNANARERARSQGRDYAY</sequence>
<evidence type="ECO:0000259" key="2">
    <source>
        <dbReference type="Pfam" id="PF08669"/>
    </source>
</evidence>